<organism evidence="3 4">
    <name type="scientific">Schleiferilactobacillus perolens DSM 12744</name>
    <dbReference type="NCBI Taxonomy" id="1423792"/>
    <lineage>
        <taxon>Bacteria</taxon>
        <taxon>Bacillati</taxon>
        <taxon>Bacillota</taxon>
        <taxon>Bacilli</taxon>
        <taxon>Lactobacillales</taxon>
        <taxon>Lactobacillaceae</taxon>
        <taxon>Schleiferilactobacillus</taxon>
    </lineage>
</organism>
<dbReference type="GO" id="GO:0006304">
    <property type="term" value="P:DNA modification"/>
    <property type="evidence" value="ECO:0007669"/>
    <property type="project" value="InterPro"/>
</dbReference>
<dbReference type="RefSeq" id="WP_057817482.1">
    <property type="nucleotide sequence ID" value="NZ_AZEC01000001.1"/>
</dbReference>
<dbReference type="SUPFAM" id="SSF52540">
    <property type="entry name" value="P-loop containing nucleoside triphosphate hydrolases"/>
    <property type="match status" value="2"/>
</dbReference>
<dbReference type="Pfam" id="PF04851">
    <property type="entry name" value="ResIII"/>
    <property type="match status" value="1"/>
</dbReference>
<dbReference type="Gene3D" id="3.40.50.150">
    <property type="entry name" value="Vaccinia Virus protein VP39"/>
    <property type="match status" value="1"/>
</dbReference>
<dbReference type="SUPFAM" id="SSF53335">
    <property type="entry name" value="S-adenosyl-L-methionine-dependent methyltransferases"/>
    <property type="match status" value="1"/>
</dbReference>
<name>A0A0R1NCV3_9LACO</name>
<dbReference type="EMBL" id="AZEC01000001">
    <property type="protein sequence ID" value="KRL14619.1"/>
    <property type="molecule type" value="Genomic_DNA"/>
</dbReference>
<dbReference type="PROSITE" id="PS00690">
    <property type="entry name" value="DEAH_ATP_HELICASE"/>
    <property type="match status" value="1"/>
</dbReference>
<dbReference type="InterPro" id="IPR050742">
    <property type="entry name" value="Helicase_Restrict-Modif_Enz"/>
</dbReference>
<dbReference type="OrthoDB" id="9813673at2"/>
<dbReference type="GO" id="GO:0032259">
    <property type="term" value="P:methylation"/>
    <property type="evidence" value="ECO:0007669"/>
    <property type="project" value="InterPro"/>
</dbReference>
<sequence length="1463" mass="167798">MSKNFDYLKLNEDSSQFFPTAIASERQYAAGEYDSAMTNIRKIAENIAAYVLDQNFLTVKGAYFDNLRIISSNRLVPRNILDLFHEIRRNGNAATHSLNQYSQKEALKTLRQLTDLLYWFSEKYCNFHGFKPVFQEPQLEVNYTTSERRLIYVQTADNTSGKWPAFVGREKVGEATATADLEKDWRKNSQDLRDVAMKRIRSYMGTSGVPTKVQWVELAYREKDNSWFTDHDVHRVLDRSGVKRDTELKENGGHEWFVTNVDTVKSAISAVKEGREYINAKFSTQPQKIVLRPEQQEAVKKTKIVFKTPRKMLWNAKMRFGKTLSALELIKEEQYERVLIMTHRPVVKDSWFADFKKINMDSLGYVYGSKAKGASLEYLAQSGKPYIYFASIQDLRGSAAFGGQVGVKNQLVKDIDWSLVIIDEAHEGTQTEIAQRVIDGVTKQNTRVLELSGTPFNILDQYAPDQVYTWDYVMEQSAKRDWNSKAHPGQNNPYLSLPKVSMYTFEMKNNFSDDRFLDVDDRSFNFHEFFKVDKKTGHFIYENKVIQFLNNITSPSSKNNYPFSTKKFRDELRHTLWLMPSRDAAKAMKELMEKHPVFGHEYRIINVVDQDDDMNNTDSDLLRVRKAIGPHPARTRTITLTVRKLTTGVNVPEWTAVFFLSNTNSAMQYLQAAFRAQTAYSDEEFGMKTDCYIFDFAPDRALTVMADAASLNTEAGKLATKDQKAKMGELLNFLPIIGEIGQGMKPYRVDSLLTRLKRVYAEKAVSSGFDDDSLYNDKFLLMSNVDVSAFNDLKAIVGTTKAQKKKISIDINSQGLTDEQYDEALFAEKKLPKERTEEEKTLLKRTKLLKKQRKTMISILRSISIRIPMMIYGMKIDIDRDVDIDTFIRLVDLESWEEFMPKGVTKEKFREFAKYYDPEIFIEAGRIIRRRVHRLDKMQPLDRAAALATIFGTFKNPDKETVLTPWRVVNMQLGMTIGGYSYFDKQYDQEFDNTKSVRRWIETNQTEKTFSSRTRMLDINAKTGLYPLYLATSLFYLAQKELNEGTAGKFSSFDEDNLWQRILRNNIFVVAKTPMAQTITQRTLAGFKDYSTNVAYIGNVVSEAKANVESGVDHVKEAFGNMKFDVVVGNPPYQEEERGGSLSKKPIYNLFMDMAYQLADKAVLITPARFLFNAGDTPKTWNEKMLHDKHLKVVYYERDSNKVFPRTDIKGGIAITMHDTTQNFGEIGVFTPYAVLNNIVRKVRLVTKDSLSDIGFSRTSYKLTEKMHIDFPEAADHLSEGHKYDVASNIFDNLPNIFIKDKPNNHHSFIRILGRSNGKRVYRWVRREYINDHPNLDKYKVLIASAVGSGQLGEALSTVIVAGPGIGHTETFISIGSFDSSFEANAALKYVKTKFARIMLGVLKVTQNGPISVWRMVPLQDFTQHSDIDWSKKISDIDRQLFSKYGLNSKERAFVESTAVGMV</sequence>
<dbReference type="PANTHER" id="PTHR47396">
    <property type="entry name" value="TYPE I RESTRICTION ENZYME ECOKI R PROTEIN"/>
    <property type="match status" value="1"/>
</dbReference>
<proteinExistence type="predicted"/>
<dbReference type="GO" id="GO:0003677">
    <property type="term" value="F:DNA binding"/>
    <property type="evidence" value="ECO:0007669"/>
    <property type="project" value="InterPro"/>
</dbReference>
<dbReference type="PROSITE" id="PS00092">
    <property type="entry name" value="N6_MTASE"/>
    <property type="match status" value="1"/>
</dbReference>
<dbReference type="InterPro" id="IPR002052">
    <property type="entry name" value="DNA_methylase_N6_adenine_CS"/>
</dbReference>
<dbReference type="PATRIC" id="fig|1423792.3.peg.276"/>
<dbReference type="GO" id="GO:0005524">
    <property type="term" value="F:ATP binding"/>
    <property type="evidence" value="ECO:0007669"/>
    <property type="project" value="InterPro"/>
</dbReference>
<dbReference type="InterPro" id="IPR002464">
    <property type="entry name" value="DNA/RNA_helicase_DEAH_CS"/>
</dbReference>
<keyword evidence="1" id="KW-0378">Hydrolase</keyword>
<dbReference type="PANTHER" id="PTHR47396:SF1">
    <property type="entry name" value="ATP-DEPENDENT HELICASE IRC3-RELATED"/>
    <property type="match status" value="1"/>
</dbReference>
<comment type="caution">
    <text evidence="3">The sequence shown here is derived from an EMBL/GenBank/DDBJ whole genome shotgun (WGS) entry which is preliminary data.</text>
</comment>
<evidence type="ECO:0000313" key="3">
    <source>
        <dbReference type="EMBL" id="KRL14619.1"/>
    </source>
</evidence>
<dbReference type="GO" id="GO:0005829">
    <property type="term" value="C:cytosol"/>
    <property type="evidence" value="ECO:0007669"/>
    <property type="project" value="TreeGrafter"/>
</dbReference>
<dbReference type="PROSITE" id="PS51192">
    <property type="entry name" value="HELICASE_ATP_BIND_1"/>
    <property type="match status" value="1"/>
</dbReference>
<dbReference type="GO" id="GO:0009007">
    <property type="term" value="F:site-specific DNA-methyltransferase (adenine-specific) activity"/>
    <property type="evidence" value="ECO:0007669"/>
    <property type="project" value="UniProtKB-EC"/>
</dbReference>
<dbReference type="InterPro" id="IPR027417">
    <property type="entry name" value="P-loop_NTPase"/>
</dbReference>
<dbReference type="InterPro" id="IPR011639">
    <property type="entry name" value="MethylTrfase_TaqI-like_dom"/>
</dbReference>
<keyword evidence="4" id="KW-1185">Reference proteome</keyword>
<dbReference type="STRING" id="1423792.FD09_GL000272"/>
<gene>
    <name evidence="3" type="ORF">FD09_GL000272</name>
</gene>
<reference evidence="3 4" key="1">
    <citation type="journal article" date="2015" name="Genome Announc.">
        <title>Expanding the biotechnology potential of lactobacilli through comparative genomics of 213 strains and associated genera.</title>
        <authorList>
            <person name="Sun Z."/>
            <person name="Harris H.M."/>
            <person name="McCann A."/>
            <person name="Guo C."/>
            <person name="Argimon S."/>
            <person name="Zhang W."/>
            <person name="Yang X."/>
            <person name="Jeffery I.B."/>
            <person name="Cooney J.C."/>
            <person name="Kagawa T.F."/>
            <person name="Liu W."/>
            <person name="Song Y."/>
            <person name="Salvetti E."/>
            <person name="Wrobel A."/>
            <person name="Rasinkangas P."/>
            <person name="Parkhill J."/>
            <person name="Rea M.C."/>
            <person name="O'Sullivan O."/>
            <person name="Ritari J."/>
            <person name="Douillard F.P."/>
            <person name="Paul Ross R."/>
            <person name="Yang R."/>
            <person name="Briner A.E."/>
            <person name="Felis G.E."/>
            <person name="de Vos W.M."/>
            <person name="Barrangou R."/>
            <person name="Klaenhammer T.R."/>
            <person name="Caufield P.W."/>
            <person name="Cui Y."/>
            <person name="Zhang H."/>
            <person name="O'Toole P.W."/>
        </authorList>
    </citation>
    <scope>NUCLEOTIDE SEQUENCE [LARGE SCALE GENOMIC DNA]</scope>
    <source>
        <strain evidence="3 4">DSM 12744</strain>
    </source>
</reference>
<accession>A0A0R1NCV3</accession>
<dbReference type="SMART" id="SM00487">
    <property type="entry name" value="DEXDc"/>
    <property type="match status" value="1"/>
</dbReference>
<protein>
    <submittedName>
        <fullName evidence="3">Type II restriction-modification system restriction subunit</fullName>
    </submittedName>
</protein>
<dbReference type="Proteomes" id="UP000051330">
    <property type="component" value="Unassembled WGS sequence"/>
</dbReference>
<feature type="domain" description="Helicase ATP-binding" evidence="2">
    <location>
        <begin position="303"/>
        <end position="473"/>
    </location>
</feature>
<dbReference type="InterPro" id="IPR014001">
    <property type="entry name" value="Helicase_ATP-bd"/>
</dbReference>
<dbReference type="InterPro" id="IPR006935">
    <property type="entry name" value="Helicase/UvrB_N"/>
</dbReference>
<dbReference type="GO" id="GO:0016787">
    <property type="term" value="F:hydrolase activity"/>
    <property type="evidence" value="ECO:0007669"/>
    <property type="project" value="UniProtKB-KW"/>
</dbReference>
<evidence type="ECO:0000259" key="2">
    <source>
        <dbReference type="PROSITE" id="PS51192"/>
    </source>
</evidence>
<evidence type="ECO:0000313" key="4">
    <source>
        <dbReference type="Proteomes" id="UP000051330"/>
    </source>
</evidence>
<dbReference type="Gene3D" id="3.40.50.300">
    <property type="entry name" value="P-loop containing nucleotide triphosphate hydrolases"/>
    <property type="match status" value="2"/>
</dbReference>
<dbReference type="InterPro" id="IPR029063">
    <property type="entry name" value="SAM-dependent_MTases_sf"/>
</dbReference>
<evidence type="ECO:0000256" key="1">
    <source>
        <dbReference type="ARBA" id="ARBA00022801"/>
    </source>
</evidence>
<dbReference type="Pfam" id="PF07669">
    <property type="entry name" value="Eco57I"/>
    <property type="match status" value="1"/>
</dbReference>